<proteinExistence type="predicted"/>
<reference evidence="1 2" key="1">
    <citation type="submission" date="2016-10" db="EMBL/GenBank/DDBJ databases">
        <authorList>
            <person name="de Groot N.N."/>
        </authorList>
    </citation>
    <scope>NUCLEOTIDE SEQUENCE [LARGE SCALE GENOMIC DNA]</scope>
    <source>
        <strain evidence="1 2">DSM 43019</strain>
    </source>
</reference>
<dbReference type="STRING" id="35752.SAMN05421541_10385"/>
<dbReference type="SUPFAM" id="SSF52038">
    <property type="entry name" value="Barstar-related"/>
    <property type="match status" value="1"/>
</dbReference>
<dbReference type="InterPro" id="IPR035905">
    <property type="entry name" value="Barstar-like_sf"/>
</dbReference>
<accession>A0A1I2CM77</accession>
<evidence type="ECO:0000313" key="1">
    <source>
        <dbReference type="EMBL" id="SFE69437.1"/>
    </source>
</evidence>
<dbReference type="Proteomes" id="UP000199645">
    <property type="component" value="Unassembled WGS sequence"/>
</dbReference>
<organism evidence="1 2">
    <name type="scientific">Actinoplanes philippinensis</name>
    <dbReference type="NCBI Taxonomy" id="35752"/>
    <lineage>
        <taxon>Bacteria</taxon>
        <taxon>Bacillati</taxon>
        <taxon>Actinomycetota</taxon>
        <taxon>Actinomycetes</taxon>
        <taxon>Micromonosporales</taxon>
        <taxon>Micromonosporaceae</taxon>
        <taxon>Actinoplanes</taxon>
    </lineage>
</organism>
<name>A0A1I2CM77_9ACTN</name>
<gene>
    <name evidence="1" type="ORF">SAMN05421541_10385</name>
</gene>
<dbReference type="AlphaFoldDB" id="A0A1I2CM77"/>
<dbReference type="RefSeq" id="WP_093611409.1">
    <property type="nucleotide sequence ID" value="NZ_BOMT01000009.1"/>
</dbReference>
<keyword evidence="2" id="KW-1185">Reference proteome</keyword>
<protein>
    <submittedName>
        <fullName evidence="1">Barstar (Barnase inhibitor)</fullName>
    </submittedName>
</protein>
<dbReference type="EMBL" id="FONV01000003">
    <property type="protein sequence ID" value="SFE69437.1"/>
    <property type="molecule type" value="Genomic_DNA"/>
</dbReference>
<sequence length="374" mass="40597">MSIPFRWQLSDANTEAQIAECMEIDGLFTDLTFPLDPVYERWTLLGCEPSGRLRAAIGGAEPSWFGNLILEAPESWSPVDTLESLLDVRIIGHRPAADGSGRLDVEIEGHREPDTANAGGSVAPGIPHWLLFDGDQPVGECRAVAGLFHERPPAWPPGPPVTLRGCRPGPAGFVEAEVSHVRVDGTVHDLSWQQRIVGQVIATSPSALGDGLVDVALDARVPEPLAANERPLWDMWRAGGPAEPDQWAALDRSGRYLWVQTAAVHRRRAPDKPDGTVYHLDGRHVTDLDAFYCAIGEAINGPGGWFGGDLFWLHENAVTGGGGATPGFRMIWHDSDVARRHLVAGYDRKSWTAAVTLDGLVAYLGRDGVQVELR</sequence>
<evidence type="ECO:0000313" key="2">
    <source>
        <dbReference type="Proteomes" id="UP000199645"/>
    </source>
</evidence>